<dbReference type="EMBL" id="QKYT01000721">
    <property type="protein sequence ID" value="RIA81972.1"/>
    <property type="molecule type" value="Genomic_DNA"/>
</dbReference>
<name>A0A397S900_9GLOM</name>
<evidence type="ECO:0000313" key="2">
    <source>
        <dbReference type="Proteomes" id="UP000265703"/>
    </source>
</evidence>
<gene>
    <name evidence="1" type="ORF">C1645_836115</name>
</gene>
<keyword evidence="2" id="KW-1185">Reference proteome</keyword>
<comment type="caution">
    <text evidence="1">The sequence shown here is derived from an EMBL/GenBank/DDBJ whole genome shotgun (WGS) entry which is preliminary data.</text>
</comment>
<dbReference type="OrthoDB" id="2304525at2759"/>
<proteinExistence type="predicted"/>
<evidence type="ECO:0000313" key="1">
    <source>
        <dbReference type="EMBL" id="RIA81972.1"/>
    </source>
</evidence>
<sequence length="195" mass="22592">MSRESYFKETGPSEWSLVGFLKWKSQPSDVLQMSIEYSAWKKLVENIADTSHLYNDSVSQRAQIGIFILSIYCVLTRAQRTMKSIMELQENPEAYSNPKKFLPLPLPFLGERKPLTSYAHSQEVSNGVKLQTNYKQENKVREMHLYARRQIKFSRPKNDSEKSSSEFEFPFSSLKMKKLLLILPTLKGVASRTDK</sequence>
<dbReference type="Proteomes" id="UP000265703">
    <property type="component" value="Unassembled WGS sequence"/>
</dbReference>
<dbReference type="AlphaFoldDB" id="A0A397S900"/>
<reference evidence="1 2" key="1">
    <citation type="submission" date="2018-06" db="EMBL/GenBank/DDBJ databases">
        <title>Comparative genomics reveals the genomic features of Rhizophagus irregularis, R. cerebriforme, R. diaphanum and Gigaspora rosea, and their symbiotic lifestyle signature.</title>
        <authorList>
            <person name="Morin E."/>
            <person name="San Clemente H."/>
            <person name="Chen E.C.H."/>
            <person name="De La Providencia I."/>
            <person name="Hainaut M."/>
            <person name="Kuo A."/>
            <person name="Kohler A."/>
            <person name="Murat C."/>
            <person name="Tang N."/>
            <person name="Roy S."/>
            <person name="Loubradou J."/>
            <person name="Henrissat B."/>
            <person name="Grigoriev I.V."/>
            <person name="Corradi N."/>
            <person name="Roux C."/>
            <person name="Martin F.M."/>
        </authorList>
    </citation>
    <scope>NUCLEOTIDE SEQUENCE [LARGE SCALE GENOMIC DNA]</scope>
    <source>
        <strain evidence="1 2">DAOM 227022</strain>
    </source>
</reference>
<organism evidence="1 2">
    <name type="scientific">Glomus cerebriforme</name>
    <dbReference type="NCBI Taxonomy" id="658196"/>
    <lineage>
        <taxon>Eukaryota</taxon>
        <taxon>Fungi</taxon>
        <taxon>Fungi incertae sedis</taxon>
        <taxon>Mucoromycota</taxon>
        <taxon>Glomeromycotina</taxon>
        <taxon>Glomeromycetes</taxon>
        <taxon>Glomerales</taxon>
        <taxon>Glomeraceae</taxon>
        <taxon>Glomus</taxon>
    </lineage>
</organism>
<accession>A0A397S900</accession>
<protein>
    <submittedName>
        <fullName evidence="1">Uncharacterized protein</fullName>
    </submittedName>
</protein>